<comment type="caution">
    <text evidence="2">The sequence shown here is derived from an EMBL/GenBank/DDBJ whole genome shotgun (WGS) entry which is preliminary data.</text>
</comment>
<dbReference type="EMBL" id="JBJJXI010000134">
    <property type="protein sequence ID" value="KAL3388362.1"/>
    <property type="molecule type" value="Genomic_DNA"/>
</dbReference>
<reference evidence="2 3" key="1">
    <citation type="journal article" date="2024" name="bioRxiv">
        <title>A reference genome for Trichogramma kaykai: A tiny desert-dwelling parasitoid wasp with competing sex-ratio distorters.</title>
        <authorList>
            <person name="Culotta J."/>
            <person name="Lindsey A.R."/>
        </authorList>
    </citation>
    <scope>NUCLEOTIDE SEQUENCE [LARGE SCALE GENOMIC DNA]</scope>
    <source>
        <strain evidence="2 3">KSX58</strain>
    </source>
</reference>
<feature type="compositionally biased region" description="Polar residues" evidence="1">
    <location>
        <begin position="97"/>
        <end position="106"/>
    </location>
</feature>
<protein>
    <submittedName>
        <fullName evidence="2">Uncharacterized protein</fullName>
    </submittedName>
</protein>
<evidence type="ECO:0000256" key="1">
    <source>
        <dbReference type="SAM" id="MobiDB-lite"/>
    </source>
</evidence>
<evidence type="ECO:0000313" key="3">
    <source>
        <dbReference type="Proteomes" id="UP001627154"/>
    </source>
</evidence>
<keyword evidence="3" id="KW-1185">Reference proteome</keyword>
<name>A0ABD2W714_9HYME</name>
<proteinExistence type="predicted"/>
<dbReference type="Proteomes" id="UP001627154">
    <property type="component" value="Unassembled WGS sequence"/>
</dbReference>
<sequence>MSMDLKLKQRASEYSIRKGASVSVNGLDLTSEEVRTNRASASERVLHRFLEVWQVLFGELKKYARRVLDSQSSNNGEGERRRAPRRDNRRRRARNDSQPTLPSVETHQQRKARSATDLEALEESGGQ</sequence>
<accession>A0ABD2W714</accession>
<organism evidence="2 3">
    <name type="scientific">Trichogramma kaykai</name>
    <dbReference type="NCBI Taxonomy" id="54128"/>
    <lineage>
        <taxon>Eukaryota</taxon>
        <taxon>Metazoa</taxon>
        <taxon>Ecdysozoa</taxon>
        <taxon>Arthropoda</taxon>
        <taxon>Hexapoda</taxon>
        <taxon>Insecta</taxon>
        <taxon>Pterygota</taxon>
        <taxon>Neoptera</taxon>
        <taxon>Endopterygota</taxon>
        <taxon>Hymenoptera</taxon>
        <taxon>Apocrita</taxon>
        <taxon>Proctotrupomorpha</taxon>
        <taxon>Chalcidoidea</taxon>
        <taxon>Trichogrammatidae</taxon>
        <taxon>Trichogramma</taxon>
    </lineage>
</organism>
<feature type="region of interest" description="Disordered" evidence="1">
    <location>
        <begin position="67"/>
        <end position="127"/>
    </location>
</feature>
<gene>
    <name evidence="2" type="ORF">TKK_016591</name>
</gene>
<dbReference type="AlphaFoldDB" id="A0ABD2W714"/>
<feature type="compositionally biased region" description="Basic residues" evidence="1">
    <location>
        <begin position="82"/>
        <end position="93"/>
    </location>
</feature>
<evidence type="ECO:0000313" key="2">
    <source>
        <dbReference type="EMBL" id="KAL3388362.1"/>
    </source>
</evidence>